<reference evidence="2" key="1">
    <citation type="submission" date="2014-11" db="EMBL/GenBank/DDBJ databases">
        <authorList>
            <person name="Amaro Gonzalez C."/>
        </authorList>
    </citation>
    <scope>NUCLEOTIDE SEQUENCE</scope>
</reference>
<evidence type="ECO:0000313" key="2">
    <source>
        <dbReference type="EMBL" id="JAH22650.1"/>
    </source>
</evidence>
<keyword evidence="1" id="KW-0732">Signal</keyword>
<evidence type="ECO:0000256" key="1">
    <source>
        <dbReference type="SAM" id="SignalP"/>
    </source>
</evidence>
<dbReference type="AlphaFoldDB" id="A0A0E9R2D0"/>
<dbReference type="EMBL" id="GBXM01085927">
    <property type="protein sequence ID" value="JAH22650.1"/>
    <property type="molecule type" value="Transcribed_RNA"/>
</dbReference>
<proteinExistence type="predicted"/>
<reference evidence="2" key="2">
    <citation type="journal article" date="2015" name="Fish Shellfish Immunol.">
        <title>Early steps in the European eel (Anguilla anguilla)-Vibrio vulnificus interaction in the gills: Role of the RtxA13 toxin.</title>
        <authorList>
            <person name="Callol A."/>
            <person name="Pajuelo D."/>
            <person name="Ebbesson L."/>
            <person name="Teles M."/>
            <person name="MacKenzie S."/>
            <person name="Amaro C."/>
        </authorList>
    </citation>
    <scope>NUCLEOTIDE SEQUENCE</scope>
</reference>
<organism evidence="2">
    <name type="scientific">Anguilla anguilla</name>
    <name type="common">European freshwater eel</name>
    <name type="synonym">Muraena anguilla</name>
    <dbReference type="NCBI Taxonomy" id="7936"/>
    <lineage>
        <taxon>Eukaryota</taxon>
        <taxon>Metazoa</taxon>
        <taxon>Chordata</taxon>
        <taxon>Craniata</taxon>
        <taxon>Vertebrata</taxon>
        <taxon>Euteleostomi</taxon>
        <taxon>Actinopterygii</taxon>
        <taxon>Neopterygii</taxon>
        <taxon>Teleostei</taxon>
        <taxon>Anguilliformes</taxon>
        <taxon>Anguillidae</taxon>
        <taxon>Anguilla</taxon>
    </lineage>
</organism>
<name>A0A0E9R2D0_ANGAN</name>
<protein>
    <submittedName>
        <fullName evidence="2">Uncharacterized protein</fullName>
    </submittedName>
</protein>
<accession>A0A0E9R2D0</accession>
<sequence>MYSLLRLTLSMACNLLIRVDGCDYHPELTVQRNIQSAV</sequence>
<feature type="signal peptide" evidence="1">
    <location>
        <begin position="1"/>
        <end position="21"/>
    </location>
</feature>
<feature type="chain" id="PRO_5002431728" evidence="1">
    <location>
        <begin position="22"/>
        <end position="38"/>
    </location>
</feature>